<gene>
    <name evidence="1" type="ORF">D9V37_02860</name>
</gene>
<evidence type="ECO:0000313" key="2">
    <source>
        <dbReference type="Proteomes" id="UP000281708"/>
    </source>
</evidence>
<proteinExistence type="predicted"/>
<protein>
    <submittedName>
        <fullName evidence="1">Uncharacterized protein</fullName>
    </submittedName>
</protein>
<dbReference type="EMBL" id="RDBE01000001">
    <property type="protein sequence ID" value="RLV50901.1"/>
    <property type="molecule type" value="Genomic_DNA"/>
</dbReference>
<dbReference type="Proteomes" id="UP000281708">
    <property type="component" value="Unassembled WGS sequence"/>
</dbReference>
<evidence type="ECO:0000313" key="1">
    <source>
        <dbReference type="EMBL" id="RLV50901.1"/>
    </source>
</evidence>
<reference evidence="1 2" key="1">
    <citation type="submission" date="2018-10" db="EMBL/GenBank/DDBJ databases">
        <title>Marmoricola sp. 4Q3S-7 whole genome shotgun sequence.</title>
        <authorList>
            <person name="Li F."/>
        </authorList>
    </citation>
    <scope>NUCLEOTIDE SEQUENCE [LARGE SCALE GENOMIC DNA]</scope>
    <source>
        <strain evidence="1 2">4Q3S-7</strain>
    </source>
</reference>
<sequence>MGRRVVSGLGLALRLLPVEVRARYREETEADLADLRGHRRARYVIGFWLTVPALRHALRRPQIGLDGHRIRLRCRLGLHHWHTYRTADNAPYRRCDRCGHDDDLGHPVAGEGSMAAAMSVYQATQ</sequence>
<comment type="caution">
    <text evidence="1">The sequence shown here is derived from an EMBL/GenBank/DDBJ whole genome shotgun (WGS) entry which is preliminary data.</text>
</comment>
<organism evidence="1 2">
    <name type="scientific">Nocardioides mangrovicus</name>
    <dbReference type="NCBI Taxonomy" id="2478913"/>
    <lineage>
        <taxon>Bacteria</taxon>
        <taxon>Bacillati</taxon>
        <taxon>Actinomycetota</taxon>
        <taxon>Actinomycetes</taxon>
        <taxon>Propionibacteriales</taxon>
        <taxon>Nocardioidaceae</taxon>
        <taxon>Nocardioides</taxon>
    </lineage>
</organism>
<accession>A0A3L8P6P1</accession>
<dbReference type="AlphaFoldDB" id="A0A3L8P6P1"/>
<name>A0A3L8P6P1_9ACTN</name>
<keyword evidence="2" id="KW-1185">Reference proteome</keyword>